<evidence type="ECO:0000256" key="9">
    <source>
        <dbReference type="SAM" id="MobiDB-lite"/>
    </source>
</evidence>
<dbReference type="Pfam" id="PF02045">
    <property type="entry name" value="CBFB_NFYA"/>
    <property type="match status" value="1"/>
</dbReference>
<keyword evidence="6 8" id="KW-0539">Nucleus</keyword>
<keyword evidence="11" id="KW-1185">Reference proteome</keyword>
<evidence type="ECO:0000256" key="2">
    <source>
        <dbReference type="ARBA" id="ARBA00023015"/>
    </source>
</evidence>
<keyword evidence="5 8" id="KW-0804">Transcription</keyword>
<dbReference type="GO" id="GO:0003700">
    <property type="term" value="F:DNA-binding transcription factor activity"/>
    <property type="evidence" value="ECO:0007669"/>
    <property type="project" value="UniProtKB-UniRule"/>
</dbReference>
<comment type="similarity">
    <text evidence="8">Belongs to the NFYA/HAP2 subunit family.</text>
</comment>
<reference evidence="10 11" key="1">
    <citation type="journal article" date="2021" name="Commun. Biol.">
        <title>The genome of Shorea leprosula (Dipterocarpaceae) highlights the ecological relevance of drought in aseasonal tropical rainforests.</title>
        <authorList>
            <person name="Ng K.K.S."/>
            <person name="Kobayashi M.J."/>
            <person name="Fawcett J.A."/>
            <person name="Hatakeyama M."/>
            <person name="Paape T."/>
            <person name="Ng C.H."/>
            <person name="Ang C.C."/>
            <person name="Tnah L.H."/>
            <person name="Lee C.T."/>
            <person name="Nishiyama T."/>
            <person name="Sese J."/>
            <person name="O'Brien M.J."/>
            <person name="Copetti D."/>
            <person name="Mohd Noor M.I."/>
            <person name="Ong R.C."/>
            <person name="Putra M."/>
            <person name="Sireger I.Z."/>
            <person name="Indrioko S."/>
            <person name="Kosugi Y."/>
            <person name="Izuno A."/>
            <person name="Isagi Y."/>
            <person name="Lee S.L."/>
            <person name="Shimizu K.K."/>
        </authorList>
    </citation>
    <scope>NUCLEOTIDE SEQUENCE [LARGE SCALE GENOMIC DNA]</scope>
    <source>
        <strain evidence="10">214</strain>
    </source>
</reference>
<feature type="compositionally biased region" description="Polar residues" evidence="9">
    <location>
        <begin position="1"/>
        <end position="27"/>
    </location>
</feature>
<dbReference type="GO" id="GO:0016602">
    <property type="term" value="C:CCAAT-binding factor complex"/>
    <property type="evidence" value="ECO:0007669"/>
    <property type="project" value="InterPro"/>
</dbReference>
<evidence type="ECO:0000256" key="1">
    <source>
        <dbReference type="ARBA" id="ARBA00004123"/>
    </source>
</evidence>
<comment type="caution">
    <text evidence="10">The sequence shown here is derived from an EMBL/GenBank/DDBJ whole genome shotgun (WGS) entry which is preliminary data.</text>
</comment>
<dbReference type="SMART" id="SM00521">
    <property type="entry name" value="CBF"/>
    <property type="match status" value="1"/>
</dbReference>
<dbReference type="Gene3D" id="6.10.250.2430">
    <property type="match status" value="1"/>
</dbReference>
<dbReference type="PRINTS" id="PR00616">
    <property type="entry name" value="CCAATSUBUNTB"/>
</dbReference>
<evidence type="ECO:0000256" key="4">
    <source>
        <dbReference type="ARBA" id="ARBA00023159"/>
    </source>
</evidence>
<dbReference type="Proteomes" id="UP001054252">
    <property type="component" value="Unassembled WGS sequence"/>
</dbReference>
<evidence type="ECO:0000256" key="8">
    <source>
        <dbReference type="RuleBase" id="RU367155"/>
    </source>
</evidence>
<dbReference type="PANTHER" id="PTHR12632">
    <property type="entry name" value="TRANSCRIPTION FACTOR NF-Y ALPHA-RELATED"/>
    <property type="match status" value="1"/>
</dbReference>
<evidence type="ECO:0000256" key="6">
    <source>
        <dbReference type="ARBA" id="ARBA00023242"/>
    </source>
</evidence>
<dbReference type="PROSITE" id="PS00686">
    <property type="entry name" value="NFYA_HAP2_1"/>
    <property type="match status" value="1"/>
</dbReference>
<feature type="region of interest" description="Disordered" evidence="9">
    <location>
        <begin position="1"/>
        <end position="75"/>
    </location>
</feature>
<accession>A0AAV5L727</accession>
<evidence type="ECO:0000313" key="10">
    <source>
        <dbReference type="EMBL" id="GKV32607.1"/>
    </source>
</evidence>
<keyword evidence="3 8" id="KW-0238">DNA-binding</keyword>
<organism evidence="10 11">
    <name type="scientific">Rubroshorea leprosula</name>
    <dbReference type="NCBI Taxonomy" id="152421"/>
    <lineage>
        <taxon>Eukaryota</taxon>
        <taxon>Viridiplantae</taxon>
        <taxon>Streptophyta</taxon>
        <taxon>Embryophyta</taxon>
        <taxon>Tracheophyta</taxon>
        <taxon>Spermatophyta</taxon>
        <taxon>Magnoliopsida</taxon>
        <taxon>eudicotyledons</taxon>
        <taxon>Gunneridae</taxon>
        <taxon>Pentapetalae</taxon>
        <taxon>rosids</taxon>
        <taxon>malvids</taxon>
        <taxon>Malvales</taxon>
        <taxon>Dipterocarpaceae</taxon>
        <taxon>Rubroshorea</taxon>
    </lineage>
</organism>
<dbReference type="EMBL" id="BPVZ01000096">
    <property type="protein sequence ID" value="GKV32607.1"/>
    <property type="molecule type" value="Genomic_DNA"/>
</dbReference>
<dbReference type="InterPro" id="IPR018362">
    <property type="entry name" value="CCAAT-binding_factor_CS"/>
</dbReference>
<comment type="function">
    <text evidence="8">Component of the sequence-specific heterotrimeric transcription factor (NF-Y) which specifically recognizes a 5'-CCAAT-3' box motif found in the promoters of its target genes.</text>
</comment>
<dbReference type="InterPro" id="IPR001289">
    <property type="entry name" value="NFYA"/>
</dbReference>
<keyword evidence="2 8" id="KW-0805">Transcription regulation</keyword>
<sequence>MNPKSDGTNRTESTLNKANPSAVSSQPWWFGMGHGATSMDILGESRNNSSPRAHPNGGLGSKSNEAQGKHGDGKRILSNKEMHSSELSQADIGKSGEQQPHIQHVISVLPTTVGEYIAQPTQLELLGHTIACPSYPYSDPYYGGVVTAYGPQPLVHPQCLGAHAARMALPLEMAEEPVYVNAKQYHGILRRRQSRAKLELERKLIKVRKPYLHESRHLHAMRRARGCGGRFLNTKKLDNNACSGTPDKGSGSGCTLSKQSMNTSSTKNSISSTCFQEVPELHVHEMHSQQAFPNSNDHRSYLLHQGFQLSTSHSRSDHMVGDYSGQQHGRMVVTGLPHRALTIK</sequence>
<keyword evidence="4" id="KW-0010">Activator</keyword>
<proteinExistence type="inferred from homology"/>
<feature type="compositionally biased region" description="Low complexity" evidence="9">
    <location>
        <begin position="260"/>
        <end position="269"/>
    </location>
</feature>
<protein>
    <recommendedName>
        <fullName evidence="8">Nuclear transcription factor Y subunit</fullName>
    </recommendedName>
</protein>
<dbReference type="GO" id="GO:0003677">
    <property type="term" value="F:DNA binding"/>
    <property type="evidence" value="ECO:0007669"/>
    <property type="project" value="UniProtKB-KW"/>
</dbReference>
<evidence type="ECO:0000256" key="7">
    <source>
        <dbReference type="ARBA" id="ARBA00025911"/>
    </source>
</evidence>
<evidence type="ECO:0000313" key="11">
    <source>
        <dbReference type="Proteomes" id="UP001054252"/>
    </source>
</evidence>
<name>A0AAV5L727_9ROSI</name>
<feature type="region of interest" description="Disordered" evidence="9">
    <location>
        <begin position="242"/>
        <end position="269"/>
    </location>
</feature>
<dbReference type="PROSITE" id="PS51152">
    <property type="entry name" value="NFYA_HAP2_2"/>
    <property type="match status" value="1"/>
</dbReference>
<gene>
    <name evidence="10" type="ORF">SLEP1_g41200</name>
</gene>
<evidence type="ECO:0000256" key="5">
    <source>
        <dbReference type="ARBA" id="ARBA00023163"/>
    </source>
</evidence>
<evidence type="ECO:0000256" key="3">
    <source>
        <dbReference type="ARBA" id="ARBA00023125"/>
    </source>
</evidence>
<comment type="subunit">
    <text evidence="7">Heterotrimeric transcription factor composed of three components, NF-YA, NF-YB and NF-YC. NF-YB and NF-YC must interact and dimerize for NF-YA association and DNA binding.</text>
</comment>
<dbReference type="AlphaFoldDB" id="A0AAV5L727"/>
<comment type="subcellular location">
    <subcellularLocation>
        <location evidence="1 8">Nucleus</location>
    </subcellularLocation>
</comment>